<dbReference type="EMBL" id="MU856967">
    <property type="protein sequence ID" value="KAK4152635.1"/>
    <property type="molecule type" value="Genomic_DNA"/>
</dbReference>
<gene>
    <name evidence="2" type="ORF">C8A00DRAFT_34665</name>
</gene>
<evidence type="ECO:0000313" key="3">
    <source>
        <dbReference type="Proteomes" id="UP001302745"/>
    </source>
</evidence>
<evidence type="ECO:0000256" key="1">
    <source>
        <dbReference type="SAM" id="MobiDB-lite"/>
    </source>
</evidence>
<organism evidence="2 3">
    <name type="scientific">Chaetomidium leptoderma</name>
    <dbReference type="NCBI Taxonomy" id="669021"/>
    <lineage>
        <taxon>Eukaryota</taxon>
        <taxon>Fungi</taxon>
        <taxon>Dikarya</taxon>
        <taxon>Ascomycota</taxon>
        <taxon>Pezizomycotina</taxon>
        <taxon>Sordariomycetes</taxon>
        <taxon>Sordariomycetidae</taxon>
        <taxon>Sordariales</taxon>
        <taxon>Chaetomiaceae</taxon>
        <taxon>Chaetomidium</taxon>
    </lineage>
</organism>
<comment type="caution">
    <text evidence="2">The sequence shown here is derived from an EMBL/GenBank/DDBJ whole genome shotgun (WGS) entry which is preliminary data.</text>
</comment>
<accession>A0AAN6VJU4</accession>
<evidence type="ECO:0000313" key="2">
    <source>
        <dbReference type="EMBL" id="KAK4152635.1"/>
    </source>
</evidence>
<proteinExistence type="predicted"/>
<keyword evidence="3" id="KW-1185">Reference proteome</keyword>
<protein>
    <submittedName>
        <fullName evidence="2">Uncharacterized protein</fullName>
    </submittedName>
</protein>
<reference evidence="2" key="2">
    <citation type="submission" date="2023-05" db="EMBL/GenBank/DDBJ databases">
        <authorList>
            <consortium name="Lawrence Berkeley National Laboratory"/>
            <person name="Steindorff A."/>
            <person name="Hensen N."/>
            <person name="Bonometti L."/>
            <person name="Westerberg I."/>
            <person name="Brannstrom I.O."/>
            <person name="Guillou S."/>
            <person name="Cros-Aarteil S."/>
            <person name="Calhoun S."/>
            <person name="Haridas S."/>
            <person name="Kuo A."/>
            <person name="Mondo S."/>
            <person name="Pangilinan J."/>
            <person name="Riley R."/>
            <person name="Labutti K."/>
            <person name="Andreopoulos B."/>
            <person name="Lipzen A."/>
            <person name="Chen C."/>
            <person name="Yanf M."/>
            <person name="Daum C."/>
            <person name="Ng V."/>
            <person name="Clum A."/>
            <person name="Ohm R."/>
            <person name="Martin F."/>
            <person name="Silar P."/>
            <person name="Natvig D."/>
            <person name="Lalanne C."/>
            <person name="Gautier V."/>
            <person name="Ament-Velasquez S.L."/>
            <person name="Kruys A."/>
            <person name="Hutchinson M.I."/>
            <person name="Powell A.J."/>
            <person name="Barry K."/>
            <person name="Miller A.N."/>
            <person name="Grigoriev I.V."/>
            <person name="Debuchy R."/>
            <person name="Gladieux P."/>
            <person name="Thoren M.H."/>
            <person name="Johannesson H."/>
        </authorList>
    </citation>
    <scope>NUCLEOTIDE SEQUENCE</scope>
    <source>
        <strain evidence="2">CBS 538.74</strain>
    </source>
</reference>
<dbReference type="AlphaFoldDB" id="A0AAN6VJU4"/>
<feature type="region of interest" description="Disordered" evidence="1">
    <location>
        <begin position="47"/>
        <end position="68"/>
    </location>
</feature>
<sequence length="202" mass="22478">MADPKTINILSALTRTEDVVSRVMIETTYGLILETTADGGFDVRCRLSKPADNGQSASSPPEPAPAQPGHGYRYYIWPDYKTSFVWYKTDWAGNPGDETHVDQDDLKKRYGEAWERARDAWVDKYTRAFEAHECHVQSYQGPIFSTPDEQTAWTTEGVLLAAWLALQPGVDSVDFHDDGGACVCLLEKNGLAVTLASFLKNL</sequence>
<reference evidence="2" key="1">
    <citation type="journal article" date="2023" name="Mol. Phylogenet. Evol.">
        <title>Genome-scale phylogeny and comparative genomics of the fungal order Sordariales.</title>
        <authorList>
            <person name="Hensen N."/>
            <person name="Bonometti L."/>
            <person name="Westerberg I."/>
            <person name="Brannstrom I.O."/>
            <person name="Guillou S."/>
            <person name="Cros-Aarteil S."/>
            <person name="Calhoun S."/>
            <person name="Haridas S."/>
            <person name="Kuo A."/>
            <person name="Mondo S."/>
            <person name="Pangilinan J."/>
            <person name="Riley R."/>
            <person name="LaButti K."/>
            <person name="Andreopoulos B."/>
            <person name="Lipzen A."/>
            <person name="Chen C."/>
            <person name="Yan M."/>
            <person name="Daum C."/>
            <person name="Ng V."/>
            <person name="Clum A."/>
            <person name="Steindorff A."/>
            <person name="Ohm R.A."/>
            <person name="Martin F."/>
            <person name="Silar P."/>
            <person name="Natvig D.O."/>
            <person name="Lalanne C."/>
            <person name="Gautier V."/>
            <person name="Ament-Velasquez S.L."/>
            <person name="Kruys A."/>
            <person name="Hutchinson M.I."/>
            <person name="Powell A.J."/>
            <person name="Barry K."/>
            <person name="Miller A.N."/>
            <person name="Grigoriev I.V."/>
            <person name="Debuchy R."/>
            <person name="Gladieux P."/>
            <person name="Hiltunen Thoren M."/>
            <person name="Johannesson H."/>
        </authorList>
    </citation>
    <scope>NUCLEOTIDE SEQUENCE</scope>
    <source>
        <strain evidence="2">CBS 538.74</strain>
    </source>
</reference>
<name>A0AAN6VJU4_9PEZI</name>
<dbReference type="Proteomes" id="UP001302745">
    <property type="component" value="Unassembled WGS sequence"/>
</dbReference>